<dbReference type="InParanoid" id="A0A1I2B2J8"/>
<comment type="subcellular location">
    <subcellularLocation>
        <location evidence="1">Cell outer membrane</location>
        <topology evidence="1">Multi-pass membrane protein</topology>
    </subcellularLocation>
</comment>
<dbReference type="AlphaFoldDB" id="A0A1I2B2J8"/>
<dbReference type="PANTHER" id="PTHR35093">
    <property type="entry name" value="OUTER MEMBRANE PROTEIN NMB0088-RELATED"/>
    <property type="match status" value="1"/>
</dbReference>
<dbReference type="GO" id="GO:0009279">
    <property type="term" value="C:cell outer membrane"/>
    <property type="evidence" value="ECO:0007669"/>
    <property type="project" value="UniProtKB-SubCell"/>
</dbReference>
<dbReference type="EMBL" id="FONA01000012">
    <property type="protein sequence ID" value="SFE50412.1"/>
    <property type="molecule type" value="Genomic_DNA"/>
</dbReference>
<dbReference type="STRING" id="385682.SAMN05444380_11278"/>
<dbReference type="RefSeq" id="WP_258164882.1">
    <property type="nucleotide sequence ID" value="NZ_AFSL01000102.1"/>
</dbReference>
<dbReference type="InterPro" id="IPR005017">
    <property type="entry name" value="OMPP1/FadL/TodX"/>
</dbReference>
<evidence type="ECO:0000256" key="6">
    <source>
        <dbReference type="ARBA" id="ARBA00023136"/>
    </source>
</evidence>
<evidence type="ECO:0000313" key="8">
    <source>
        <dbReference type="EMBL" id="SFE50412.1"/>
    </source>
</evidence>
<evidence type="ECO:0000256" key="1">
    <source>
        <dbReference type="ARBA" id="ARBA00004571"/>
    </source>
</evidence>
<evidence type="ECO:0000256" key="4">
    <source>
        <dbReference type="ARBA" id="ARBA00022692"/>
    </source>
</evidence>
<evidence type="ECO:0000256" key="5">
    <source>
        <dbReference type="ARBA" id="ARBA00022729"/>
    </source>
</evidence>
<evidence type="ECO:0000313" key="9">
    <source>
        <dbReference type="Proteomes" id="UP000181976"/>
    </source>
</evidence>
<evidence type="ECO:0000256" key="3">
    <source>
        <dbReference type="ARBA" id="ARBA00022452"/>
    </source>
</evidence>
<keyword evidence="9" id="KW-1185">Reference proteome</keyword>
<proteinExistence type="inferred from homology"/>
<evidence type="ECO:0000256" key="2">
    <source>
        <dbReference type="ARBA" id="ARBA00008163"/>
    </source>
</evidence>
<keyword evidence="4" id="KW-0812">Transmembrane</keyword>
<dbReference type="PANTHER" id="PTHR35093:SF8">
    <property type="entry name" value="OUTER MEMBRANE PROTEIN NMB0088-RELATED"/>
    <property type="match status" value="1"/>
</dbReference>
<organism evidence="8 9">
    <name type="scientific">Thermophagus xiamenensis</name>
    <dbReference type="NCBI Taxonomy" id="385682"/>
    <lineage>
        <taxon>Bacteria</taxon>
        <taxon>Pseudomonadati</taxon>
        <taxon>Bacteroidota</taxon>
        <taxon>Bacteroidia</taxon>
        <taxon>Marinilabiliales</taxon>
        <taxon>Marinilabiliaceae</taxon>
        <taxon>Thermophagus</taxon>
    </lineage>
</organism>
<evidence type="ECO:0000256" key="7">
    <source>
        <dbReference type="ARBA" id="ARBA00023237"/>
    </source>
</evidence>
<keyword evidence="5" id="KW-0732">Signal</keyword>
<comment type="similarity">
    <text evidence="2">Belongs to the OmpP1/FadL family.</text>
</comment>
<name>A0A1I2B2J8_9BACT</name>
<keyword evidence="6" id="KW-0472">Membrane</keyword>
<dbReference type="GO" id="GO:0015483">
    <property type="term" value="F:long-chain fatty acid transporting porin activity"/>
    <property type="evidence" value="ECO:0007669"/>
    <property type="project" value="TreeGrafter"/>
</dbReference>
<accession>A0A1I2B2J8</accession>
<keyword evidence="7" id="KW-0998">Cell outer membrane</keyword>
<dbReference type="Proteomes" id="UP000181976">
    <property type="component" value="Unassembled WGS sequence"/>
</dbReference>
<keyword evidence="3" id="KW-1134">Transmembrane beta strand</keyword>
<sequence>MQQPGGYNLGAFFKIGQRLTAGINYRSKILMKVDGGYATFNVPETLSSYFPPNNTFTAELPMPANLTLGVGLKVSDKLLLAFDLQHVRWSEYNELVFDFKENTAVLEDSYNPRNFENTMIYRFGAEYGLLASLKLRAGIYYDETPIPKDYLTPETPGTNKIGISGGFSWALNNHLSLDASLLHVSGETRDDGYAPLEFYGRYESSAWIPGVGLSWSF</sequence>
<reference evidence="8 9" key="1">
    <citation type="submission" date="2016-10" db="EMBL/GenBank/DDBJ databases">
        <authorList>
            <person name="de Groot N.N."/>
        </authorList>
    </citation>
    <scope>NUCLEOTIDE SEQUENCE [LARGE SCALE GENOMIC DNA]</scope>
    <source>
        <strain evidence="8 9">DSM 19012</strain>
    </source>
</reference>
<dbReference type="SUPFAM" id="SSF56935">
    <property type="entry name" value="Porins"/>
    <property type="match status" value="1"/>
</dbReference>
<dbReference type="Pfam" id="PF03349">
    <property type="entry name" value="Toluene_X"/>
    <property type="match status" value="1"/>
</dbReference>
<dbReference type="Gene3D" id="2.40.160.60">
    <property type="entry name" value="Outer membrane protein transport protein (OMPP1/FadL/TodX)"/>
    <property type="match status" value="1"/>
</dbReference>
<gene>
    <name evidence="8" type="ORF">SAMN05444380_11278</name>
</gene>
<protein>
    <submittedName>
        <fullName evidence="8">Long-chain fatty acid transport protein</fullName>
    </submittedName>
</protein>
<dbReference type="eggNOG" id="COG2067">
    <property type="taxonomic scope" value="Bacteria"/>
</dbReference>